<keyword evidence="7" id="KW-0067">ATP-binding</keyword>
<evidence type="ECO:0000259" key="13">
    <source>
        <dbReference type="Pfam" id="PF08393"/>
    </source>
</evidence>
<evidence type="ECO:0000256" key="9">
    <source>
        <dbReference type="ARBA" id="ARBA00023054"/>
    </source>
</evidence>
<comment type="caution">
    <text evidence="14">The sequence shown here is derived from an EMBL/GenBank/DDBJ whole genome shotgun (WGS) entry which is preliminary data.</text>
</comment>
<feature type="domain" description="Dynein heavy chain linker" evidence="13">
    <location>
        <begin position="88"/>
        <end position="233"/>
    </location>
</feature>
<comment type="subcellular location">
    <subcellularLocation>
        <location evidence="1">Cytoplasm</location>
        <location evidence="1">Cytoskeleton</location>
    </subcellularLocation>
</comment>
<dbReference type="Proteomes" id="UP000784294">
    <property type="component" value="Unassembled WGS sequence"/>
</dbReference>
<dbReference type="PANTHER" id="PTHR46532">
    <property type="entry name" value="MALE FERTILITY FACTOR KL5"/>
    <property type="match status" value="1"/>
</dbReference>
<dbReference type="GO" id="GO:0051959">
    <property type="term" value="F:dynein light intermediate chain binding"/>
    <property type="evidence" value="ECO:0007669"/>
    <property type="project" value="InterPro"/>
</dbReference>
<dbReference type="GO" id="GO:0005874">
    <property type="term" value="C:microtubule"/>
    <property type="evidence" value="ECO:0007669"/>
    <property type="project" value="UniProtKB-KW"/>
</dbReference>
<proteinExistence type="inferred from homology"/>
<dbReference type="Gene3D" id="1.10.287.2620">
    <property type="match status" value="1"/>
</dbReference>
<evidence type="ECO:0000256" key="11">
    <source>
        <dbReference type="ARBA" id="ARBA00023212"/>
    </source>
</evidence>
<keyword evidence="3" id="KW-0963">Cytoplasm</keyword>
<evidence type="ECO:0000256" key="3">
    <source>
        <dbReference type="ARBA" id="ARBA00022490"/>
    </source>
</evidence>
<evidence type="ECO:0000256" key="6">
    <source>
        <dbReference type="ARBA" id="ARBA00022741"/>
    </source>
</evidence>
<evidence type="ECO:0000256" key="4">
    <source>
        <dbReference type="ARBA" id="ARBA00022701"/>
    </source>
</evidence>
<evidence type="ECO:0000256" key="8">
    <source>
        <dbReference type="ARBA" id="ARBA00023017"/>
    </source>
</evidence>
<keyword evidence="5" id="KW-0677">Repeat</keyword>
<dbReference type="FunFam" id="1.10.287.2620:FF:000001">
    <property type="entry name" value="Cytoplasmic dynein heavy chain 1"/>
    <property type="match status" value="1"/>
</dbReference>
<dbReference type="OrthoDB" id="5863469at2759"/>
<evidence type="ECO:0000256" key="2">
    <source>
        <dbReference type="ARBA" id="ARBA00008887"/>
    </source>
</evidence>
<dbReference type="GO" id="GO:0045505">
    <property type="term" value="F:dynein intermediate chain binding"/>
    <property type="evidence" value="ECO:0007669"/>
    <property type="project" value="InterPro"/>
</dbReference>
<dbReference type="AlphaFoldDB" id="A0A448X2N7"/>
<dbReference type="InterPro" id="IPR026983">
    <property type="entry name" value="DHC"/>
</dbReference>
<reference evidence="14" key="1">
    <citation type="submission" date="2018-11" db="EMBL/GenBank/DDBJ databases">
        <authorList>
            <consortium name="Pathogen Informatics"/>
        </authorList>
    </citation>
    <scope>NUCLEOTIDE SEQUENCE</scope>
</reference>
<dbReference type="GO" id="GO:0007018">
    <property type="term" value="P:microtubule-based movement"/>
    <property type="evidence" value="ECO:0007669"/>
    <property type="project" value="InterPro"/>
</dbReference>
<keyword evidence="10" id="KW-0505">Motor protein</keyword>
<evidence type="ECO:0000256" key="10">
    <source>
        <dbReference type="ARBA" id="ARBA00023175"/>
    </source>
</evidence>
<protein>
    <recommendedName>
        <fullName evidence="13">Dynein heavy chain linker domain-containing protein</fullName>
    </recommendedName>
</protein>
<feature type="coiled-coil region" evidence="12">
    <location>
        <begin position="46"/>
        <end position="73"/>
    </location>
</feature>
<evidence type="ECO:0000256" key="1">
    <source>
        <dbReference type="ARBA" id="ARBA00004245"/>
    </source>
</evidence>
<keyword evidence="11" id="KW-0206">Cytoskeleton</keyword>
<keyword evidence="9 12" id="KW-0175">Coiled coil</keyword>
<dbReference type="GO" id="GO:0005524">
    <property type="term" value="F:ATP binding"/>
    <property type="evidence" value="ECO:0007669"/>
    <property type="project" value="UniProtKB-KW"/>
</dbReference>
<gene>
    <name evidence="14" type="ORF">PXEA_LOCUS20028</name>
</gene>
<dbReference type="Pfam" id="PF08393">
    <property type="entry name" value="DHC_N2"/>
    <property type="match status" value="1"/>
</dbReference>
<organism evidence="14 15">
    <name type="scientific">Protopolystoma xenopodis</name>
    <dbReference type="NCBI Taxonomy" id="117903"/>
    <lineage>
        <taxon>Eukaryota</taxon>
        <taxon>Metazoa</taxon>
        <taxon>Spiralia</taxon>
        <taxon>Lophotrochozoa</taxon>
        <taxon>Platyhelminthes</taxon>
        <taxon>Monogenea</taxon>
        <taxon>Polyopisthocotylea</taxon>
        <taxon>Polystomatidea</taxon>
        <taxon>Polystomatidae</taxon>
        <taxon>Protopolystoma</taxon>
    </lineage>
</organism>
<evidence type="ECO:0000256" key="7">
    <source>
        <dbReference type="ARBA" id="ARBA00022840"/>
    </source>
</evidence>
<keyword evidence="8" id="KW-0243">Dynein</keyword>
<evidence type="ECO:0000256" key="5">
    <source>
        <dbReference type="ARBA" id="ARBA00022737"/>
    </source>
</evidence>
<comment type="similarity">
    <text evidence="2">Belongs to the dynein heavy chain family.</text>
</comment>
<evidence type="ECO:0000313" key="15">
    <source>
        <dbReference type="Proteomes" id="UP000784294"/>
    </source>
</evidence>
<dbReference type="EMBL" id="CAAALY010081294">
    <property type="protein sequence ID" value="VEL26588.1"/>
    <property type="molecule type" value="Genomic_DNA"/>
</dbReference>
<sequence>MVASLQMKIVAEDKVVENKTGELLTCWDREKPIAGNLKPDDAVKSITILEGKFNRLHEERENIQRAKEALELTEFGVLPTSEERVQVAFEELQDLKSVWLELSRIWNQLDQLKETPWQTVQPRRLRSDLDVLAGQLKELPSRLRQYASHEHLRRTLQAYTKANQLVTELKSEAIKERHWRSLMRRLNVNWVLSELTLGQMWDIDLLKNEVILRDVLAVAQGEKALEEFLKQVCSIL</sequence>
<dbReference type="PANTHER" id="PTHR46532:SF13">
    <property type="entry name" value="CYTOPLASMIC DYNEIN 1 HEAVY CHAIN 1"/>
    <property type="match status" value="1"/>
</dbReference>
<dbReference type="GO" id="GO:0005858">
    <property type="term" value="C:axonemal dynein complex"/>
    <property type="evidence" value="ECO:0007669"/>
    <property type="project" value="TreeGrafter"/>
</dbReference>
<keyword evidence="15" id="KW-1185">Reference proteome</keyword>
<name>A0A448X2N7_9PLAT</name>
<dbReference type="InterPro" id="IPR013602">
    <property type="entry name" value="Dynein_heavy_linker"/>
</dbReference>
<keyword evidence="6" id="KW-0547">Nucleotide-binding</keyword>
<evidence type="ECO:0000313" key="14">
    <source>
        <dbReference type="EMBL" id="VEL26588.1"/>
    </source>
</evidence>
<evidence type="ECO:0000256" key="12">
    <source>
        <dbReference type="SAM" id="Coils"/>
    </source>
</evidence>
<accession>A0A448X2N7</accession>
<keyword evidence="4" id="KW-0493">Microtubule</keyword>